<sequence length="284" mass="31053">MKHAPSLDDLELFALVGQAGGLAPVSRQRGVSVPTLSRRMRALEGQLGWQLFERGPQGYRLTARGRALLDETEGLRAEARRVRQLAAEPAPVEVRITAGSWTSAYLAAQLPRFWQVQAGWRPSFLEASARLDIARRGADIGIRNQRPQQSWLAGRRTARISYAEYALSDSVQGYVALREGAVETPSSAWVRAQHGEDITVTASTPRMLADLACTGAGRVVLPRFAALLFPVLQQVSPEIGALAHEEWLVSHHEARHDPPLRAALDSLAAVLTDPDLRRGLVAPD</sequence>
<evidence type="ECO:0000259" key="4">
    <source>
        <dbReference type="PROSITE" id="PS50931"/>
    </source>
</evidence>
<keyword evidence="2" id="KW-0805">Transcription regulation</keyword>
<keyword evidence="3" id="KW-0804">Transcription</keyword>
<dbReference type="GO" id="GO:0000976">
    <property type="term" value="F:transcription cis-regulatory region binding"/>
    <property type="evidence" value="ECO:0007669"/>
    <property type="project" value="TreeGrafter"/>
</dbReference>
<dbReference type="InterPro" id="IPR000847">
    <property type="entry name" value="LysR_HTH_N"/>
</dbReference>
<dbReference type="SUPFAM" id="SSF46785">
    <property type="entry name" value="Winged helix' DNA-binding domain"/>
    <property type="match status" value="1"/>
</dbReference>
<organism evidence="5 6">
    <name type="scientific">Tritonibacter scottomollicae</name>
    <name type="common">Epibacterium scottomollicae</name>
    <dbReference type="NCBI Taxonomy" id="483013"/>
    <lineage>
        <taxon>Bacteria</taxon>
        <taxon>Pseudomonadati</taxon>
        <taxon>Pseudomonadota</taxon>
        <taxon>Alphaproteobacteria</taxon>
        <taxon>Rhodobacterales</taxon>
        <taxon>Paracoccaceae</taxon>
        <taxon>Tritonibacter</taxon>
    </lineage>
</organism>
<evidence type="ECO:0000313" key="5">
    <source>
        <dbReference type="EMBL" id="PRZ50166.1"/>
    </source>
</evidence>
<dbReference type="PANTHER" id="PTHR30126:SF39">
    <property type="entry name" value="HTH-TYPE TRANSCRIPTIONAL REGULATOR CYSL"/>
    <property type="match status" value="1"/>
</dbReference>
<protein>
    <submittedName>
        <fullName evidence="5">LysR family transcriptional regulator</fullName>
    </submittedName>
</protein>
<proteinExistence type="inferred from homology"/>
<dbReference type="RefSeq" id="WP_106161930.1">
    <property type="nucleotide sequence ID" value="NZ_PVUF01000001.1"/>
</dbReference>
<dbReference type="InterPro" id="IPR036390">
    <property type="entry name" value="WH_DNA-bd_sf"/>
</dbReference>
<dbReference type="EMBL" id="PVUF01000001">
    <property type="protein sequence ID" value="PRZ50166.1"/>
    <property type="molecule type" value="Genomic_DNA"/>
</dbReference>
<evidence type="ECO:0000256" key="2">
    <source>
        <dbReference type="ARBA" id="ARBA00023015"/>
    </source>
</evidence>
<dbReference type="AlphaFoldDB" id="A0A2T1ANH5"/>
<dbReference type="Proteomes" id="UP000237718">
    <property type="component" value="Unassembled WGS sequence"/>
</dbReference>
<feature type="domain" description="HTH lysR-type" evidence="4">
    <location>
        <begin position="5"/>
        <end position="62"/>
    </location>
</feature>
<dbReference type="Gene3D" id="1.10.10.10">
    <property type="entry name" value="Winged helix-like DNA-binding domain superfamily/Winged helix DNA-binding domain"/>
    <property type="match status" value="1"/>
</dbReference>
<evidence type="ECO:0000313" key="6">
    <source>
        <dbReference type="Proteomes" id="UP000237718"/>
    </source>
</evidence>
<name>A0A2T1ANH5_TRISK</name>
<reference evidence="5 6" key="1">
    <citation type="submission" date="2018-03" db="EMBL/GenBank/DDBJ databases">
        <title>Genomic Encyclopedia of Archaeal and Bacterial Type Strains, Phase II (KMG-II): from individual species to whole genera.</title>
        <authorList>
            <person name="Goeker M."/>
        </authorList>
    </citation>
    <scope>NUCLEOTIDE SEQUENCE [LARGE SCALE GENOMIC DNA]</scope>
    <source>
        <strain evidence="5 6">DSM 25328</strain>
    </source>
</reference>
<dbReference type="OrthoDB" id="9796526at2"/>
<accession>A0A2T1ANH5</accession>
<dbReference type="Gene3D" id="3.40.190.290">
    <property type="match status" value="1"/>
</dbReference>
<dbReference type="PANTHER" id="PTHR30126">
    <property type="entry name" value="HTH-TYPE TRANSCRIPTIONAL REGULATOR"/>
    <property type="match status" value="1"/>
</dbReference>
<dbReference type="GO" id="GO:0003700">
    <property type="term" value="F:DNA-binding transcription factor activity"/>
    <property type="evidence" value="ECO:0007669"/>
    <property type="project" value="InterPro"/>
</dbReference>
<evidence type="ECO:0000256" key="3">
    <source>
        <dbReference type="ARBA" id="ARBA00023163"/>
    </source>
</evidence>
<comment type="similarity">
    <text evidence="1">Belongs to the LysR transcriptional regulatory family.</text>
</comment>
<gene>
    <name evidence="5" type="ORF">CLV89_101383</name>
</gene>
<dbReference type="Pfam" id="PF00126">
    <property type="entry name" value="HTH_1"/>
    <property type="match status" value="1"/>
</dbReference>
<evidence type="ECO:0000256" key="1">
    <source>
        <dbReference type="ARBA" id="ARBA00009437"/>
    </source>
</evidence>
<dbReference type="InterPro" id="IPR036388">
    <property type="entry name" value="WH-like_DNA-bd_sf"/>
</dbReference>
<comment type="caution">
    <text evidence="5">The sequence shown here is derived from an EMBL/GenBank/DDBJ whole genome shotgun (WGS) entry which is preliminary data.</text>
</comment>
<dbReference type="PROSITE" id="PS50931">
    <property type="entry name" value="HTH_LYSR"/>
    <property type="match status" value="1"/>
</dbReference>
<dbReference type="SUPFAM" id="SSF53850">
    <property type="entry name" value="Periplasmic binding protein-like II"/>
    <property type="match status" value="1"/>
</dbReference>